<dbReference type="InterPro" id="IPR050278">
    <property type="entry name" value="Serine_Prot_S9B/DPPIV"/>
</dbReference>
<evidence type="ECO:0000259" key="17">
    <source>
        <dbReference type="Pfam" id="PF00930"/>
    </source>
</evidence>
<evidence type="ECO:0000256" key="9">
    <source>
        <dbReference type="ARBA" id="ARBA00022989"/>
    </source>
</evidence>
<evidence type="ECO:0000256" key="6">
    <source>
        <dbReference type="ARBA" id="ARBA00022801"/>
    </source>
</evidence>
<evidence type="ECO:0000313" key="19">
    <source>
        <dbReference type="Proteomes" id="UP000708208"/>
    </source>
</evidence>
<reference evidence="18" key="1">
    <citation type="submission" date="2021-06" db="EMBL/GenBank/DDBJ databases">
        <authorList>
            <person name="Hodson N. C."/>
            <person name="Mongue J. A."/>
            <person name="Jaron S. K."/>
        </authorList>
    </citation>
    <scope>NUCLEOTIDE SEQUENCE</scope>
</reference>
<feature type="region of interest" description="Disordered" evidence="14">
    <location>
        <begin position="466"/>
        <end position="529"/>
    </location>
</feature>
<dbReference type="GO" id="GO:0005886">
    <property type="term" value="C:plasma membrane"/>
    <property type="evidence" value="ECO:0007669"/>
    <property type="project" value="TreeGrafter"/>
</dbReference>
<proteinExistence type="inferred from homology"/>
<dbReference type="GO" id="GO:0008239">
    <property type="term" value="F:dipeptidyl-peptidase activity"/>
    <property type="evidence" value="ECO:0007669"/>
    <property type="project" value="TreeGrafter"/>
</dbReference>
<dbReference type="GO" id="GO:0008236">
    <property type="term" value="F:serine-type peptidase activity"/>
    <property type="evidence" value="ECO:0007669"/>
    <property type="project" value="UniProtKB-KW"/>
</dbReference>
<evidence type="ECO:0000256" key="8">
    <source>
        <dbReference type="ARBA" id="ARBA00022968"/>
    </source>
</evidence>
<evidence type="ECO:0000256" key="11">
    <source>
        <dbReference type="ARBA" id="ARBA00023180"/>
    </source>
</evidence>
<keyword evidence="9 15" id="KW-1133">Transmembrane helix</keyword>
<evidence type="ECO:0000256" key="7">
    <source>
        <dbReference type="ARBA" id="ARBA00022825"/>
    </source>
</evidence>
<dbReference type="Pfam" id="PF00930">
    <property type="entry name" value="DPPIV_N"/>
    <property type="match status" value="1"/>
</dbReference>
<comment type="similarity">
    <text evidence="2">Belongs to the peptidase S9B family. DPPIV subfamily.</text>
</comment>
<keyword evidence="3" id="KW-0031">Aminopeptidase</keyword>
<evidence type="ECO:0000256" key="14">
    <source>
        <dbReference type="SAM" id="MobiDB-lite"/>
    </source>
</evidence>
<evidence type="ECO:0000256" key="13">
    <source>
        <dbReference type="ARBA" id="ARBA00072929"/>
    </source>
</evidence>
<evidence type="ECO:0000256" key="10">
    <source>
        <dbReference type="ARBA" id="ARBA00023136"/>
    </source>
</evidence>
<name>A0A8J2NLV8_9HEXA</name>
<evidence type="ECO:0000256" key="12">
    <source>
        <dbReference type="ARBA" id="ARBA00037847"/>
    </source>
</evidence>
<keyword evidence="6" id="KW-0378">Hydrolase</keyword>
<dbReference type="GO" id="GO:0004177">
    <property type="term" value="F:aminopeptidase activity"/>
    <property type="evidence" value="ECO:0007669"/>
    <property type="project" value="UniProtKB-KW"/>
</dbReference>
<organism evidence="18 19">
    <name type="scientific">Allacma fusca</name>
    <dbReference type="NCBI Taxonomy" id="39272"/>
    <lineage>
        <taxon>Eukaryota</taxon>
        <taxon>Metazoa</taxon>
        <taxon>Ecdysozoa</taxon>
        <taxon>Arthropoda</taxon>
        <taxon>Hexapoda</taxon>
        <taxon>Collembola</taxon>
        <taxon>Symphypleona</taxon>
        <taxon>Sminthuridae</taxon>
        <taxon>Allacma</taxon>
    </lineage>
</organism>
<feature type="domain" description="Dipeptidylpeptidase IV N-terminal" evidence="17">
    <location>
        <begin position="139"/>
        <end position="484"/>
    </location>
</feature>
<dbReference type="PANTHER" id="PTHR11731:SF200">
    <property type="entry name" value="DIPEPTIDYL PEPTIDASE 10, ISOFORM B"/>
    <property type="match status" value="1"/>
</dbReference>
<comment type="subcellular location">
    <subcellularLocation>
        <location evidence="12">Endomembrane system</location>
        <topology evidence="12">Single-pass membrane protein</topology>
    </subcellularLocation>
    <subcellularLocation>
        <location evidence="1">Membrane</location>
        <topology evidence="1">Single-pass type II membrane protein</topology>
    </subcellularLocation>
</comment>
<dbReference type="GO" id="GO:0006508">
    <property type="term" value="P:proteolysis"/>
    <property type="evidence" value="ECO:0007669"/>
    <property type="project" value="UniProtKB-KW"/>
</dbReference>
<comment type="caution">
    <text evidence="18">The sequence shown here is derived from an EMBL/GenBank/DDBJ whole genome shotgun (WGS) entry which is preliminary data.</text>
</comment>
<keyword evidence="11" id="KW-0325">Glycoprotein</keyword>
<dbReference type="InterPro" id="IPR001375">
    <property type="entry name" value="Peptidase_S9_cat"/>
</dbReference>
<feature type="domain" description="Peptidase S9 prolyl oligopeptidase catalytic" evidence="16">
    <location>
        <begin position="648"/>
        <end position="831"/>
    </location>
</feature>
<dbReference type="OrthoDB" id="16520at2759"/>
<dbReference type="FunFam" id="3.40.50.1820:FF:000003">
    <property type="entry name" value="Dipeptidyl peptidase 4"/>
    <property type="match status" value="1"/>
</dbReference>
<sequence>MASGDRKNQSRSGQYSLATAKDFTKELVAATPSQRNWKGILIALLVICAVCGLILFSIYLLRPPDDGPRVKGRKITLSDIISSRFSNHAFNGSWISDNELLFRDYLGGLSLLNVETLVSRPFLANTTFRQLNAQIYSVSPDRRFILFVHDERPLWTYSYVAKYTVYDIQNEFPVLLSSSESREEEQPDLQYAVWSPRGSALIFVFENDIYLKPDPKSAQVIRITNTGIPGVIFNGVPDFIYEEEILKSKSALWPSPNGQRLLYGSFNDSRVGEAVFSWYADAKPYPNLKTLRYPKTGTANPEVSLWVADISEEQVEASQVTLPPFMVTNEYYFSSASWFNDDTVVVNWMNRKQTVAVVTWCRSPTWKCQEVHTVKLQGVGWLDFIDIPIFSANGSSYLVRVPWRDGEVGQFQHVVWIDGVTRKEIPVTHGPYEVTRILAWDQPLHQIYFIGVPNGSPGERHLFRVSEKGSNSSDTPTPVCLTCPPAVPTEKGKDFEEIEDPDESSVLLLSSSPAPTDSDVGNQSASENVLPPTRQPTCLYNNVIFSPNNKFYVRECLGPGVPIMTLHSAPSGRLLLILNNNSVLQEEVANMGMPLVRNLRVALSGGYHAPVRLYLPPGLRAEEEFKFPLVLHVDGSPGSQQVSEKFRLSWATYLTSQKNFIVAEVDGRGTGFQGESLRHAVARNLGNVEVRDHLEIMEFLKVNLTYVDTDNMMVWGRNYGGYLAALIMAQDSGNLFRCGIFVTPITRWEFYNTVYTERYMGMPNYSDNYRGYEQSDLTRKEIVDKLREKKFLLIHGTADNSVHFQHTLHFSKQLINKGITFKEQIYPDEDNDLRGVAEHMYGTMESFIDSSFDFMDFDDWEKANFLGRKT</sequence>
<evidence type="ECO:0000256" key="2">
    <source>
        <dbReference type="ARBA" id="ARBA00010036"/>
    </source>
</evidence>
<feature type="transmembrane region" description="Helical" evidence="15">
    <location>
        <begin position="40"/>
        <end position="61"/>
    </location>
</feature>
<evidence type="ECO:0000256" key="4">
    <source>
        <dbReference type="ARBA" id="ARBA00022670"/>
    </source>
</evidence>
<dbReference type="InterPro" id="IPR002469">
    <property type="entry name" value="Peptidase_S9B_N"/>
</dbReference>
<evidence type="ECO:0000256" key="15">
    <source>
        <dbReference type="SAM" id="Phobius"/>
    </source>
</evidence>
<keyword evidence="7" id="KW-0720">Serine protease</keyword>
<dbReference type="Pfam" id="PF00326">
    <property type="entry name" value="Peptidase_S9"/>
    <property type="match status" value="1"/>
</dbReference>
<keyword evidence="8" id="KW-0735">Signal-anchor</keyword>
<evidence type="ECO:0000259" key="16">
    <source>
        <dbReference type="Pfam" id="PF00326"/>
    </source>
</evidence>
<evidence type="ECO:0000256" key="3">
    <source>
        <dbReference type="ARBA" id="ARBA00022438"/>
    </source>
</evidence>
<evidence type="ECO:0000313" key="18">
    <source>
        <dbReference type="EMBL" id="CAG7717856.1"/>
    </source>
</evidence>
<dbReference type="GO" id="GO:0012505">
    <property type="term" value="C:endomembrane system"/>
    <property type="evidence" value="ECO:0007669"/>
    <property type="project" value="UniProtKB-SubCell"/>
</dbReference>
<dbReference type="EMBL" id="CAJVCH010049182">
    <property type="protein sequence ID" value="CAG7717856.1"/>
    <property type="molecule type" value="Genomic_DNA"/>
</dbReference>
<keyword evidence="5 15" id="KW-0812">Transmembrane</keyword>
<gene>
    <name evidence="18" type="ORF">AFUS01_LOCUS7290</name>
</gene>
<dbReference type="Proteomes" id="UP000708208">
    <property type="component" value="Unassembled WGS sequence"/>
</dbReference>
<accession>A0A8J2NLV8</accession>
<evidence type="ECO:0000256" key="5">
    <source>
        <dbReference type="ARBA" id="ARBA00022692"/>
    </source>
</evidence>
<feature type="compositionally biased region" description="Polar residues" evidence="14">
    <location>
        <begin position="513"/>
        <end position="527"/>
    </location>
</feature>
<dbReference type="PANTHER" id="PTHR11731">
    <property type="entry name" value="PROTEASE FAMILY S9B,C DIPEPTIDYL-PEPTIDASE IV-RELATED"/>
    <property type="match status" value="1"/>
</dbReference>
<keyword evidence="10 15" id="KW-0472">Membrane</keyword>
<keyword evidence="19" id="KW-1185">Reference proteome</keyword>
<protein>
    <recommendedName>
        <fullName evidence="13">Venom dipeptidyl peptidase 4</fullName>
    </recommendedName>
</protein>
<dbReference type="AlphaFoldDB" id="A0A8J2NLV8"/>
<keyword evidence="4" id="KW-0645">Protease</keyword>
<evidence type="ECO:0000256" key="1">
    <source>
        <dbReference type="ARBA" id="ARBA00004606"/>
    </source>
</evidence>